<dbReference type="Gene3D" id="3.40.50.720">
    <property type="entry name" value="NAD(P)-binding Rossmann-like Domain"/>
    <property type="match status" value="1"/>
</dbReference>
<gene>
    <name evidence="4" type="ORF">Poli38472_007553</name>
</gene>
<dbReference type="PANTHER" id="PTHR43976:SF16">
    <property type="entry name" value="SHORT-CHAIN DEHYDROGENASE_REDUCTASE FAMILY PROTEIN"/>
    <property type="match status" value="1"/>
</dbReference>
<dbReference type="Proteomes" id="UP000794436">
    <property type="component" value="Unassembled WGS sequence"/>
</dbReference>
<dbReference type="SUPFAM" id="SSF51735">
    <property type="entry name" value="NAD(P)-binding Rossmann-fold domains"/>
    <property type="match status" value="1"/>
</dbReference>
<evidence type="ECO:0000313" key="4">
    <source>
        <dbReference type="EMBL" id="TMW67881.1"/>
    </source>
</evidence>
<dbReference type="PRINTS" id="PR00081">
    <property type="entry name" value="GDHRDH"/>
</dbReference>
<dbReference type="Pfam" id="PF00106">
    <property type="entry name" value="adh_short"/>
    <property type="match status" value="1"/>
</dbReference>
<name>A0A8K1CQD3_PYTOL</name>
<evidence type="ECO:0000256" key="2">
    <source>
        <dbReference type="ARBA" id="ARBA00023002"/>
    </source>
</evidence>
<sequence>MATINPEPMVWLITGCSSGLGREIAIAARKRGDHVIATARKVETLDELKTLGCQTLTLDIKSVDVIVCNIVAQAHAFHGRIDILVNNAGFSAHGAVEDATSDNIQAVFDTNVFGTLRVTRVVLPYMREKRSGTIANVGSGAGYVAFPFIGIYSATKFAVAGFTQSLRQEVASFGIKVTVIEPAAFRTNGPTGRLTFPNVTKDYEPVKKAAAAQFAGILTGDAAKGAQAVVEALTQSGRCEDRELPSRLPLGSGNYELMSRGLEHAKEELDAWVDFTDPAAFSFDE</sequence>
<keyword evidence="2" id="KW-0560">Oxidoreductase</keyword>
<accession>A0A8K1CQD3</accession>
<dbReference type="InterPro" id="IPR051911">
    <property type="entry name" value="SDR_oxidoreductase"/>
</dbReference>
<organism evidence="4 5">
    <name type="scientific">Pythium oligandrum</name>
    <name type="common">Mycoparasitic fungus</name>
    <dbReference type="NCBI Taxonomy" id="41045"/>
    <lineage>
        <taxon>Eukaryota</taxon>
        <taxon>Sar</taxon>
        <taxon>Stramenopiles</taxon>
        <taxon>Oomycota</taxon>
        <taxon>Peronosporomycetes</taxon>
        <taxon>Pythiales</taxon>
        <taxon>Pythiaceae</taxon>
        <taxon>Pythium</taxon>
    </lineage>
</organism>
<dbReference type="PROSITE" id="PS00061">
    <property type="entry name" value="ADH_SHORT"/>
    <property type="match status" value="1"/>
</dbReference>
<dbReference type="InterPro" id="IPR020904">
    <property type="entry name" value="Sc_DH/Rdtase_CS"/>
</dbReference>
<dbReference type="OrthoDB" id="5307821at2759"/>
<proteinExistence type="inferred from homology"/>
<dbReference type="EMBL" id="SPLM01000003">
    <property type="protein sequence ID" value="TMW67881.1"/>
    <property type="molecule type" value="Genomic_DNA"/>
</dbReference>
<dbReference type="InterPro" id="IPR036291">
    <property type="entry name" value="NAD(P)-bd_dom_sf"/>
</dbReference>
<comment type="caution">
    <text evidence="4">The sequence shown here is derived from an EMBL/GenBank/DDBJ whole genome shotgun (WGS) entry which is preliminary data.</text>
</comment>
<dbReference type="AlphaFoldDB" id="A0A8K1CQD3"/>
<evidence type="ECO:0000256" key="1">
    <source>
        <dbReference type="ARBA" id="ARBA00006484"/>
    </source>
</evidence>
<dbReference type="GO" id="GO:0016491">
    <property type="term" value="F:oxidoreductase activity"/>
    <property type="evidence" value="ECO:0007669"/>
    <property type="project" value="UniProtKB-KW"/>
</dbReference>
<dbReference type="CDD" id="cd05374">
    <property type="entry name" value="17beta-HSD-like_SDR_c"/>
    <property type="match status" value="1"/>
</dbReference>
<comment type="similarity">
    <text evidence="1 3">Belongs to the short-chain dehydrogenases/reductases (SDR) family.</text>
</comment>
<reference evidence="4" key="1">
    <citation type="submission" date="2019-03" db="EMBL/GenBank/DDBJ databases">
        <title>Long read genome sequence of the mycoparasitic Pythium oligandrum ATCC 38472 isolated from sugarbeet rhizosphere.</title>
        <authorList>
            <person name="Gaulin E."/>
        </authorList>
    </citation>
    <scope>NUCLEOTIDE SEQUENCE</scope>
    <source>
        <strain evidence="4">ATCC 38472_TT</strain>
    </source>
</reference>
<protein>
    <submittedName>
        <fullName evidence="4">Uncharacterized protein</fullName>
    </submittedName>
</protein>
<dbReference type="PRINTS" id="PR00080">
    <property type="entry name" value="SDRFAMILY"/>
</dbReference>
<evidence type="ECO:0000256" key="3">
    <source>
        <dbReference type="RuleBase" id="RU000363"/>
    </source>
</evidence>
<dbReference type="PANTHER" id="PTHR43976">
    <property type="entry name" value="SHORT CHAIN DEHYDROGENASE"/>
    <property type="match status" value="1"/>
</dbReference>
<dbReference type="InterPro" id="IPR002347">
    <property type="entry name" value="SDR_fam"/>
</dbReference>
<keyword evidence="5" id="KW-1185">Reference proteome</keyword>
<evidence type="ECO:0000313" key="5">
    <source>
        <dbReference type="Proteomes" id="UP000794436"/>
    </source>
</evidence>